<dbReference type="InterPro" id="IPR037185">
    <property type="entry name" value="EmrE-like"/>
</dbReference>
<feature type="transmembrane region" description="Helical" evidence="6">
    <location>
        <begin position="179"/>
        <end position="200"/>
    </location>
</feature>
<evidence type="ECO:0000256" key="5">
    <source>
        <dbReference type="ARBA" id="ARBA00023136"/>
    </source>
</evidence>
<feature type="transmembrane region" description="Helical" evidence="6">
    <location>
        <begin position="119"/>
        <end position="135"/>
    </location>
</feature>
<gene>
    <name evidence="8" type="ORF">CR152_10325</name>
</gene>
<organism evidence="8 9">
    <name type="scientific">Massilia violaceinigra</name>
    <dbReference type="NCBI Taxonomy" id="2045208"/>
    <lineage>
        <taxon>Bacteria</taxon>
        <taxon>Pseudomonadati</taxon>
        <taxon>Pseudomonadota</taxon>
        <taxon>Betaproteobacteria</taxon>
        <taxon>Burkholderiales</taxon>
        <taxon>Oxalobacteraceae</taxon>
        <taxon>Telluria group</taxon>
        <taxon>Massilia</taxon>
    </lineage>
</organism>
<dbReference type="GO" id="GO:0016020">
    <property type="term" value="C:membrane"/>
    <property type="evidence" value="ECO:0007669"/>
    <property type="project" value="UniProtKB-SubCell"/>
</dbReference>
<feature type="transmembrane region" description="Helical" evidence="6">
    <location>
        <begin position="147"/>
        <end position="167"/>
    </location>
</feature>
<evidence type="ECO:0000256" key="1">
    <source>
        <dbReference type="ARBA" id="ARBA00004141"/>
    </source>
</evidence>
<feature type="transmembrane region" description="Helical" evidence="6">
    <location>
        <begin position="89"/>
        <end position="107"/>
    </location>
</feature>
<feature type="domain" description="EamA" evidence="7">
    <location>
        <begin position="149"/>
        <end position="285"/>
    </location>
</feature>
<feature type="transmembrane region" description="Helical" evidence="6">
    <location>
        <begin position="267"/>
        <end position="286"/>
    </location>
</feature>
<dbReference type="SUPFAM" id="SSF103481">
    <property type="entry name" value="Multidrug resistance efflux transporter EmrE"/>
    <property type="match status" value="2"/>
</dbReference>
<dbReference type="InterPro" id="IPR050638">
    <property type="entry name" value="AA-Vitamin_Transporters"/>
</dbReference>
<feature type="transmembrane region" description="Helical" evidence="6">
    <location>
        <begin position="243"/>
        <end position="261"/>
    </location>
</feature>
<name>A0A2D2DIU6_9BURK</name>
<evidence type="ECO:0000256" key="3">
    <source>
        <dbReference type="ARBA" id="ARBA00022692"/>
    </source>
</evidence>
<keyword evidence="5 6" id="KW-0472">Membrane</keyword>
<evidence type="ECO:0000256" key="2">
    <source>
        <dbReference type="ARBA" id="ARBA00007362"/>
    </source>
</evidence>
<comment type="similarity">
    <text evidence="2">Belongs to the EamA transporter family.</text>
</comment>
<dbReference type="EMBL" id="CP024608">
    <property type="protein sequence ID" value="ATQ74875.1"/>
    <property type="molecule type" value="Genomic_DNA"/>
</dbReference>
<feature type="transmembrane region" description="Helical" evidence="6">
    <location>
        <begin position="5"/>
        <end position="27"/>
    </location>
</feature>
<evidence type="ECO:0000313" key="9">
    <source>
        <dbReference type="Proteomes" id="UP000229897"/>
    </source>
</evidence>
<proteinExistence type="inferred from homology"/>
<evidence type="ECO:0000259" key="7">
    <source>
        <dbReference type="Pfam" id="PF00892"/>
    </source>
</evidence>
<dbReference type="Pfam" id="PF00892">
    <property type="entry name" value="EamA"/>
    <property type="match status" value="2"/>
</dbReference>
<dbReference type="InterPro" id="IPR000620">
    <property type="entry name" value="EamA_dom"/>
</dbReference>
<comment type="subcellular location">
    <subcellularLocation>
        <location evidence="1">Membrane</location>
        <topology evidence="1">Multi-pass membrane protein</topology>
    </subcellularLocation>
</comment>
<evidence type="ECO:0000256" key="6">
    <source>
        <dbReference type="SAM" id="Phobius"/>
    </source>
</evidence>
<dbReference type="KEGG" id="mass:CR152_10325"/>
<dbReference type="Proteomes" id="UP000229897">
    <property type="component" value="Chromosome"/>
</dbReference>
<accession>A0A2D2DIU6</accession>
<keyword evidence="9" id="KW-1185">Reference proteome</keyword>
<sequence length="309" mass="33126">MNIFLYFLTVAIWGTTWIAITFQLGVVPAPVSIAYRFWIASAVLMLFLIATRKPIWPPRSAWRYLLAQGLALFCCNFLCFYYASQWVPSGLVAVVFSTAPIWNAINGRLFMGRPIRRQVVGGALLGLCGIALLFLPQMRGHWNDSGMLLGLGLALLGTVCFSTGNLLSSRMQTLGLTPWLTNTWAMLIGATILGCGAWLLNMPFAVEPTMRYAASLLYLAIPGSVVGFTAYLLLVGRIGPDRAAYSTVLFPVVALSVSTVLEGYQWSALAIGGLLLVLGGNVLAFMPAGARLSRSPGATTAPAAPGRGA</sequence>
<evidence type="ECO:0000313" key="8">
    <source>
        <dbReference type="EMBL" id="ATQ74875.1"/>
    </source>
</evidence>
<evidence type="ECO:0000256" key="4">
    <source>
        <dbReference type="ARBA" id="ARBA00022989"/>
    </source>
</evidence>
<protein>
    <submittedName>
        <fullName evidence="8">EamA family transporter</fullName>
    </submittedName>
</protein>
<feature type="transmembrane region" description="Helical" evidence="6">
    <location>
        <begin position="33"/>
        <end position="50"/>
    </location>
</feature>
<dbReference type="OrthoDB" id="2352272at2"/>
<dbReference type="PANTHER" id="PTHR32322:SF2">
    <property type="entry name" value="EAMA DOMAIN-CONTAINING PROTEIN"/>
    <property type="match status" value="1"/>
</dbReference>
<reference evidence="8" key="1">
    <citation type="submission" date="2017-10" db="EMBL/GenBank/DDBJ databases">
        <title>Massilia psychrophilum sp. nov., a novel purple-pigmented bacterium isolated from Tianshan glacier, Xinjiang Municipality, China.</title>
        <authorList>
            <person name="Wang H."/>
        </authorList>
    </citation>
    <scope>NUCLEOTIDE SEQUENCE [LARGE SCALE GENOMIC DNA]</scope>
    <source>
        <strain evidence="8">B2</strain>
    </source>
</reference>
<keyword evidence="3 6" id="KW-0812">Transmembrane</keyword>
<dbReference type="AlphaFoldDB" id="A0A2D2DIU6"/>
<dbReference type="PANTHER" id="PTHR32322">
    <property type="entry name" value="INNER MEMBRANE TRANSPORTER"/>
    <property type="match status" value="1"/>
</dbReference>
<feature type="transmembrane region" description="Helical" evidence="6">
    <location>
        <begin position="212"/>
        <end position="236"/>
    </location>
</feature>
<feature type="domain" description="EamA" evidence="7">
    <location>
        <begin position="3"/>
        <end position="134"/>
    </location>
</feature>
<feature type="transmembrane region" description="Helical" evidence="6">
    <location>
        <begin position="62"/>
        <end position="83"/>
    </location>
</feature>
<keyword evidence="4 6" id="KW-1133">Transmembrane helix</keyword>
<dbReference type="RefSeq" id="WP_099874850.1">
    <property type="nucleotide sequence ID" value="NZ_CP024608.1"/>
</dbReference>